<keyword evidence="11 15" id="KW-0520">NAD</keyword>
<dbReference type="Gene3D" id="1.20.120.1200">
    <property type="entry name" value="NADH-ubiquinone/plastoquinone oxidoreductase chain 6, subunit NuoJ"/>
    <property type="match status" value="1"/>
</dbReference>
<keyword evidence="15" id="KW-0830">Ubiquinone</keyword>
<evidence type="ECO:0000256" key="6">
    <source>
        <dbReference type="ARBA" id="ARBA00022660"/>
    </source>
</evidence>
<feature type="transmembrane region" description="Helical" evidence="15">
    <location>
        <begin position="48"/>
        <end position="70"/>
    </location>
</feature>
<evidence type="ECO:0000256" key="13">
    <source>
        <dbReference type="ARBA" id="ARBA00023136"/>
    </source>
</evidence>
<evidence type="ECO:0000256" key="3">
    <source>
        <dbReference type="ARBA" id="ARBA00012944"/>
    </source>
</evidence>
<comment type="function">
    <text evidence="15">Core subunit of the mitochondrial membrane respiratory chain NADH dehydrogenase (Complex I) which catalyzes electron transfer from NADH through the respiratory chain, using ubiquinone as an electron acceptor. Essential for the catalytic activity and assembly of complex I.</text>
</comment>
<sequence>MLFLYLLLLTAFVLGLVAVVASPSAHFSALALVFCSSAACGIIVWHGGSIISLMLLLMYTGGMLVVFAFTSALAADPHPEGLGIYGMSCYALCYFALAGSCLSFYFSSVLDGSIQINENTGHVVDSTGTGILSFYIMGGGLLIIAGWVLLMSLVVILQLARKVSKDSKRPKND</sequence>
<dbReference type="EMBL" id="MT185593">
    <property type="protein sequence ID" value="QOW38117.1"/>
    <property type="molecule type" value="Genomic_DNA"/>
</dbReference>
<evidence type="ECO:0000256" key="10">
    <source>
        <dbReference type="ARBA" id="ARBA00022989"/>
    </source>
</evidence>
<protein>
    <recommendedName>
        <fullName evidence="4 15">NADH-ubiquinone oxidoreductase chain 6</fullName>
        <ecNumber evidence="3 15">7.1.1.2</ecNumber>
    </recommendedName>
</protein>
<evidence type="ECO:0000256" key="11">
    <source>
        <dbReference type="ARBA" id="ARBA00023027"/>
    </source>
</evidence>
<dbReference type="PANTHER" id="PTHR11435">
    <property type="entry name" value="NADH UBIQUINONE OXIDOREDUCTASE SUBUNIT ND6"/>
    <property type="match status" value="1"/>
</dbReference>
<keyword evidence="6 15" id="KW-0679">Respiratory chain</keyword>
<evidence type="ECO:0000256" key="5">
    <source>
        <dbReference type="ARBA" id="ARBA00022448"/>
    </source>
</evidence>
<keyword evidence="13 15" id="KW-0472">Membrane</keyword>
<evidence type="ECO:0000256" key="1">
    <source>
        <dbReference type="ARBA" id="ARBA00004225"/>
    </source>
</evidence>
<keyword evidence="12 15" id="KW-0496">Mitochondrion</keyword>
<dbReference type="GO" id="GO:0031966">
    <property type="term" value="C:mitochondrial membrane"/>
    <property type="evidence" value="ECO:0007669"/>
    <property type="project" value="UniProtKB-SubCell"/>
</dbReference>
<accession>A0A7S6VG75</accession>
<reference evidence="16" key="1">
    <citation type="journal article" date="2020" name="Gene">
        <title>Mitochondrial genomes of four American characins and phylogenetic relationships within the family Characidae (Teleostei: Characiformes).</title>
        <authorList>
            <person name="Liu H."/>
            <person name="Sun C."/>
            <person name="Zhu Y."/>
            <person name="Li Y."/>
            <person name="Wei Y."/>
            <person name="Ruan H."/>
        </authorList>
    </citation>
    <scope>NUCLEOTIDE SEQUENCE</scope>
</reference>
<evidence type="ECO:0000256" key="4">
    <source>
        <dbReference type="ARBA" id="ARBA00021095"/>
    </source>
</evidence>
<comment type="subcellular location">
    <subcellularLocation>
        <location evidence="1 15">Mitochondrion membrane</location>
        <topology evidence="1 15">Multi-pass membrane protein</topology>
    </subcellularLocation>
</comment>
<evidence type="ECO:0000256" key="9">
    <source>
        <dbReference type="ARBA" id="ARBA00022982"/>
    </source>
</evidence>
<dbReference type="InterPro" id="IPR001457">
    <property type="entry name" value="NADH_UbQ/plastoQ_OxRdtase_su6"/>
</dbReference>
<evidence type="ECO:0000256" key="14">
    <source>
        <dbReference type="ARBA" id="ARBA00049551"/>
    </source>
</evidence>
<comment type="similarity">
    <text evidence="2 15">Belongs to the complex I subunit 6 family.</text>
</comment>
<evidence type="ECO:0000256" key="8">
    <source>
        <dbReference type="ARBA" id="ARBA00022967"/>
    </source>
</evidence>
<keyword evidence="10 15" id="KW-1133">Transmembrane helix</keyword>
<evidence type="ECO:0000256" key="15">
    <source>
        <dbReference type="RuleBase" id="RU004430"/>
    </source>
</evidence>
<comment type="catalytic activity">
    <reaction evidence="14 15">
        <text>a ubiquinone + NADH + 5 H(+)(in) = a ubiquinol + NAD(+) + 4 H(+)(out)</text>
        <dbReference type="Rhea" id="RHEA:29091"/>
        <dbReference type="Rhea" id="RHEA-COMP:9565"/>
        <dbReference type="Rhea" id="RHEA-COMP:9566"/>
        <dbReference type="ChEBI" id="CHEBI:15378"/>
        <dbReference type="ChEBI" id="CHEBI:16389"/>
        <dbReference type="ChEBI" id="CHEBI:17976"/>
        <dbReference type="ChEBI" id="CHEBI:57540"/>
        <dbReference type="ChEBI" id="CHEBI:57945"/>
        <dbReference type="EC" id="7.1.1.2"/>
    </reaction>
</comment>
<proteinExistence type="inferred from homology"/>
<gene>
    <name evidence="16" type="primary">ND6</name>
</gene>
<evidence type="ECO:0000256" key="12">
    <source>
        <dbReference type="ARBA" id="ARBA00023128"/>
    </source>
</evidence>
<keyword evidence="8 15" id="KW-1278">Translocase</keyword>
<feature type="transmembrane region" description="Helical" evidence="15">
    <location>
        <begin position="134"/>
        <end position="160"/>
    </location>
</feature>
<evidence type="ECO:0000313" key="16">
    <source>
        <dbReference type="EMBL" id="QOW38117.1"/>
    </source>
</evidence>
<dbReference type="InterPro" id="IPR042106">
    <property type="entry name" value="Nuo/plastoQ_OxRdtase_6_NuoJ"/>
</dbReference>
<keyword evidence="5 15" id="KW-0813">Transport</keyword>
<evidence type="ECO:0000256" key="7">
    <source>
        <dbReference type="ARBA" id="ARBA00022692"/>
    </source>
</evidence>
<evidence type="ECO:0000256" key="2">
    <source>
        <dbReference type="ARBA" id="ARBA00005698"/>
    </source>
</evidence>
<keyword evidence="9 15" id="KW-0249">Electron transport</keyword>
<keyword evidence="7 15" id="KW-0812">Transmembrane</keyword>
<geneLocation type="mitochondrion" evidence="16"/>
<name>A0A7S6VG75_9TELE</name>
<dbReference type="EC" id="7.1.1.2" evidence="3 15"/>
<dbReference type="AlphaFoldDB" id="A0A7S6VG75"/>
<dbReference type="PANTHER" id="PTHR11435:SF1">
    <property type="entry name" value="NADH-UBIQUINONE OXIDOREDUCTASE CHAIN 6"/>
    <property type="match status" value="1"/>
</dbReference>
<dbReference type="Pfam" id="PF00499">
    <property type="entry name" value="Oxidored_q3"/>
    <property type="match status" value="1"/>
</dbReference>
<dbReference type="InterPro" id="IPR050269">
    <property type="entry name" value="ComplexI_Subunit6"/>
</dbReference>
<organism evidence="16">
    <name type="scientific">Prionobrama filigera</name>
    <name type="common">glass bloodfin tetra</name>
    <dbReference type="NCBI Taxonomy" id="1180191"/>
    <lineage>
        <taxon>Eukaryota</taxon>
        <taxon>Metazoa</taxon>
        <taxon>Chordata</taxon>
        <taxon>Craniata</taxon>
        <taxon>Vertebrata</taxon>
        <taxon>Euteleostomi</taxon>
        <taxon>Actinopterygii</taxon>
        <taxon>Neopterygii</taxon>
        <taxon>Teleostei</taxon>
        <taxon>Ostariophysi</taxon>
        <taxon>Characiformes</taxon>
        <taxon>Characoidei</taxon>
        <taxon>Characidae</taxon>
        <taxon>Prionobrama</taxon>
    </lineage>
</organism>
<feature type="transmembrane region" description="Helical" evidence="15">
    <location>
        <begin position="82"/>
        <end position="106"/>
    </location>
</feature>
<dbReference type="GO" id="GO:0008137">
    <property type="term" value="F:NADH dehydrogenase (ubiquinone) activity"/>
    <property type="evidence" value="ECO:0007669"/>
    <property type="project" value="UniProtKB-UniRule"/>
</dbReference>